<evidence type="ECO:0000256" key="1">
    <source>
        <dbReference type="SAM" id="MobiDB-lite"/>
    </source>
</evidence>
<reference evidence="2" key="1">
    <citation type="submission" date="2020-08" db="EMBL/GenBank/DDBJ databases">
        <title>Multicomponent nature underlies the extraordinary mechanical properties of spider dragline silk.</title>
        <authorList>
            <person name="Kono N."/>
            <person name="Nakamura H."/>
            <person name="Mori M."/>
            <person name="Yoshida Y."/>
            <person name="Ohtoshi R."/>
            <person name="Malay A.D."/>
            <person name="Moran D.A.P."/>
            <person name="Tomita M."/>
            <person name="Numata K."/>
            <person name="Arakawa K."/>
        </authorList>
    </citation>
    <scope>NUCLEOTIDE SEQUENCE</scope>
</reference>
<protein>
    <submittedName>
        <fullName evidence="2">Uncharacterized protein</fullName>
    </submittedName>
</protein>
<dbReference type="AlphaFoldDB" id="A0A8X7BX67"/>
<keyword evidence="3" id="KW-1185">Reference proteome</keyword>
<accession>A0A8X7BX67</accession>
<dbReference type="Proteomes" id="UP000886998">
    <property type="component" value="Unassembled WGS sequence"/>
</dbReference>
<proteinExistence type="predicted"/>
<organism evidence="2 3">
    <name type="scientific">Trichonephila inaurata madagascariensis</name>
    <dbReference type="NCBI Taxonomy" id="2747483"/>
    <lineage>
        <taxon>Eukaryota</taxon>
        <taxon>Metazoa</taxon>
        <taxon>Ecdysozoa</taxon>
        <taxon>Arthropoda</taxon>
        <taxon>Chelicerata</taxon>
        <taxon>Arachnida</taxon>
        <taxon>Araneae</taxon>
        <taxon>Araneomorphae</taxon>
        <taxon>Entelegynae</taxon>
        <taxon>Araneoidea</taxon>
        <taxon>Nephilidae</taxon>
        <taxon>Trichonephila</taxon>
        <taxon>Trichonephila inaurata</taxon>
    </lineage>
</organism>
<comment type="caution">
    <text evidence="2">The sequence shown here is derived from an EMBL/GenBank/DDBJ whole genome shotgun (WGS) entry which is preliminary data.</text>
</comment>
<name>A0A8X7BX67_9ARAC</name>
<evidence type="ECO:0000313" key="2">
    <source>
        <dbReference type="EMBL" id="GFY45214.1"/>
    </source>
</evidence>
<dbReference type="EMBL" id="BMAV01004701">
    <property type="protein sequence ID" value="GFY45214.1"/>
    <property type="molecule type" value="Genomic_DNA"/>
</dbReference>
<feature type="region of interest" description="Disordered" evidence="1">
    <location>
        <begin position="78"/>
        <end position="99"/>
    </location>
</feature>
<sequence>METFRKCKQACVDTLRQMPDHYPQEPFYVRARTELQDNEETIAVSDIDSYDPCTIPGCHHHEKTPINSPIKLTQFTPKINNQVNNPGKMKGNSTFEYPP</sequence>
<evidence type="ECO:0000313" key="3">
    <source>
        <dbReference type="Proteomes" id="UP000886998"/>
    </source>
</evidence>
<gene>
    <name evidence="2" type="ORF">TNIN_184531</name>
</gene>